<evidence type="ECO:0000259" key="1">
    <source>
        <dbReference type="PROSITE" id="PS50987"/>
    </source>
</evidence>
<accession>A0A6G9YSB8</accession>
<dbReference type="GO" id="GO:0003700">
    <property type="term" value="F:DNA-binding transcription factor activity"/>
    <property type="evidence" value="ECO:0007669"/>
    <property type="project" value="InterPro"/>
</dbReference>
<dbReference type="InterPro" id="IPR036388">
    <property type="entry name" value="WH-like_DNA-bd_sf"/>
</dbReference>
<reference evidence="2 3" key="1">
    <citation type="journal article" date="2019" name="ACS Chem. Biol.">
        <title>Identification and Mobilization of a Cryptic Antibiotic Biosynthesis Gene Locus from a Human-Pathogenic Nocardia Isolate.</title>
        <authorList>
            <person name="Herisse M."/>
            <person name="Ishida K."/>
            <person name="Porter J.L."/>
            <person name="Howden B."/>
            <person name="Hertweck C."/>
            <person name="Stinear T.P."/>
            <person name="Pidot S.J."/>
        </authorList>
    </citation>
    <scope>NUCLEOTIDE SEQUENCE [LARGE SCALE GENOMIC DNA]</scope>
    <source>
        <strain evidence="2 3">AUSMDU00012717</strain>
    </source>
</reference>
<dbReference type="Gene3D" id="1.10.10.10">
    <property type="entry name" value="Winged helix-like DNA-binding domain superfamily/Winged helix DNA-binding domain"/>
    <property type="match status" value="1"/>
</dbReference>
<name>A0A6G9YSB8_9NOCA</name>
<dbReference type="KEGG" id="nah:F5544_42000"/>
<dbReference type="PRINTS" id="PR00778">
    <property type="entry name" value="HTHARSR"/>
</dbReference>
<dbReference type="AlphaFoldDB" id="A0A6G9YSB8"/>
<dbReference type="InterPro" id="IPR036390">
    <property type="entry name" value="WH_DNA-bd_sf"/>
</dbReference>
<dbReference type="SMART" id="SM00418">
    <property type="entry name" value="HTH_ARSR"/>
    <property type="match status" value="1"/>
</dbReference>
<gene>
    <name evidence="2" type="ORF">F5544_42000</name>
</gene>
<organism evidence="2 3">
    <name type="scientific">Nocardia arthritidis</name>
    <dbReference type="NCBI Taxonomy" id="228602"/>
    <lineage>
        <taxon>Bacteria</taxon>
        <taxon>Bacillati</taxon>
        <taxon>Actinomycetota</taxon>
        <taxon>Actinomycetes</taxon>
        <taxon>Mycobacteriales</taxon>
        <taxon>Nocardiaceae</taxon>
        <taxon>Nocardia</taxon>
    </lineage>
</organism>
<keyword evidence="3" id="KW-1185">Reference proteome</keyword>
<feature type="domain" description="HTH arsR-type" evidence="1">
    <location>
        <begin position="35"/>
        <end position="131"/>
    </location>
</feature>
<sequence>MRSGRKRKTLPLRTNRYHRDCRLIDRSEKVRLLPQPDSADLDLVRVLGALADPVRLELVRALLGRREPMRCGPDRFDVEITAATLSHHWKVLRDAGVISTFASGRNRLVQVRGDDLDHRFPGLLTAISTEHPAAIR</sequence>
<dbReference type="InterPro" id="IPR011991">
    <property type="entry name" value="ArsR-like_HTH"/>
</dbReference>
<evidence type="ECO:0000313" key="2">
    <source>
        <dbReference type="EMBL" id="QIS16209.1"/>
    </source>
</evidence>
<dbReference type="PROSITE" id="PS50987">
    <property type="entry name" value="HTH_ARSR_2"/>
    <property type="match status" value="1"/>
</dbReference>
<proteinExistence type="predicted"/>
<dbReference type="InterPro" id="IPR001845">
    <property type="entry name" value="HTH_ArsR_DNA-bd_dom"/>
</dbReference>
<protein>
    <submittedName>
        <fullName evidence="2">Helix-turn-helix domain-containing protein</fullName>
    </submittedName>
</protein>
<dbReference type="CDD" id="cd00090">
    <property type="entry name" value="HTH_ARSR"/>
    <property type="match status" value="1"/>
</dbReference>
<evidence type="ECO:0000313" key="3">
    <source>
        <dbReference type="Proteomes" id="UP000503540"/>
    </source>
</evidence>
<dbReference type="EMBL" id="CP046172">
    <property type="protein sequence ID" value="QIS16209.1"/>
    <property type="molecule type" value="Genomic_DNA"/>
</dbReference>
<dbReference type="Proteomes" id="UP000503540">
    <property type="component" value="Chromosome"/>
</dbReference>
<dbReference type="SUPFAM" id="SSF46785">
    <property type="entry name" value="Winged helix' DNA-binding domain"/>
    <property type="match status" value="1"/>
</dbReference>
<dbReference type="Pfam" id="PF12840">
    <property type="entry name" value="HTH_20"/>
    <property type="match status" value="1"/>
</dbReference>